<dbReference type="InterPro" id="IPR023586">
    <property type="entry name" value="Ile-tRNA-ligase_type2"/>
</dbReference>
<dbReference type="InterPro" id="IPR009080">
    <property type="entry name" value="tRNAsynth_Ia_anticodon-bd"/>
</dbReference>
<proteinExistence type="inferred from homology"/>
<dbReference type="PRINTS" id="PR00984">
    <property type="entry name" value="TRNASYNTHILE"/>
</dbReference>
<evidence type="ECO:0000256" key="4">
    <source>
        <dbReference type="ARBA" id="ARBA00022741"/>
    </source>
</evidence>
<evidence type="ECO:0000256" key="1">
    <source>
        <dbReference type="ARBA" id="ARBA00022490"/>
    </source>
</evidence>
<comment type="caution">
    <text evidence="13">The sequence shown here is derived from an EMBL/GenBank/DDBJ whole genome shotgun (WGS) entry which is preliminary data.</text>
</comment>
<sequence length="1044" mass="119599">MDIEDEITGRYDPHDLEPDVKGYWDEADAYETAKEAHADDPNLYFLDGPPYTSGQMHLGTAWNKTLKDAVIRYLRMRGHDVTDQPGYDMHGLPIEVKVEEKLGFENKSDIEEYGVENFIDECKEFANDNLDAMNDDFRSMGVWMDWDDPYKTVSKEYMEGAWWAFKRAFDRGLVERGKRVINQCPRCETAIADAEIEYDEIDSPSIYVKFPLEDEDGSLVIWTTTPWTIPANLYVAVDEDAEYAKVRATKDGDEEFLYVASECVEDVLRAGRYDDYDVRETFDGSALVGRGYEHPLVDRVPRQKELDNEEGVHEVYAADFVETDRTGLVHSAPGHGVDDFEVGQENDLPVFSPVGEDGVYTDEAGDYAGKFVRDANEGVTDDLTDGGYMLAEGTHEHRYGHCWRCDTPIVFVATDQWFITVTDVKDRLLEEIDKSEWHPQWARDSRFRDWVENARDWNVSRQRYWGIPVPIWICDEGHRTCIGTRDELQERAVGDVNVEELDLHRPDVDEVHVECADCGEPAERVVDVFDVWLDSATASWASLGYPSDEEAFDELWPADLIIEAHDQTRGWFWTQLGMGVTALDEIPYKEVVMHGHALDEDGRKMSKSVGNIVTPQEAIDRHGVDPLRCFLLSHDQHGDDMRFSWDEIEAKKRTLNVVWNTYRFPLPYMRLDGFDPDETTLEDVETTTADDWVLSRLQTVESEYAGYMEEYEIDKAQKALLDFLTEDVSRFYVQVVRPRMWEAEDSPTKNAAYATLYAVLEQSVRMLAPFAPHLAERMYENLGDVTTVHALDFPEADDALRDETLEKRMDVLREAEEAAANARQQAERKLRWPVRRIVVSTDEDDVRDALGALEPLFLDRVNSKSLEVVEEYDELVEVAEPQMGAIGPEFGEDAEKVMKAVRDEPREKVEDGVEIDGETVTLDEDMVEYTDKTPEDVEAVGFDGGTVYVDVSLDDEIRAEGYARELVRRVQEMRKELDLDVEERIRVSFDAEDDEILELAERRTDYILEETRADGIADEVDADLTEDWDVEGIRVTVGVEVLTV</sequence>
<reference evidence="13" key="1">
    <citation type="submission" date="2022-09" db="EMBL/GenBank/DDBJ databases">
        <title>Haloadaptaus new haloarchaeum isolated from saline soil.</title>
        <authorList>
            <person name="Duran-Viseras A."/>
            <person name="Sanchez-Porro C."/>
            <person name="Ventosa A."/>
        </authorList>
    </citation>
    <scope>NUCLEOTIDE SEQUENCE</scope>
    <source>
        <strain evidence="13">F3-133</strain>
    </source>
</reference>
<dbReference type="InterPro" id="IPR009008">
    <property type="entry name" value="Val/Leu/Ile-tRNA-synth_edit"/>
</dbReference>
<comment type="domain">
    <text evidence="10">IleRS has two distinct active sites: one for aminoacylation and one for editing. The misactivated valine is translocated from the active site to the editing site, which sterically excludes the correctly activated isoleucine. The single editing site contains two valyl binding pockets, one specific for each substrate (Val-AMP or Val-tRNA(Ile)).</text>
</comment>
<dbReference type="CDD" id="cd07961">
    <property type="entry name" value="Anticodon_Ia_Ile_ABEc"/>
    <property type="match status" value="1"/>
</dbReference>
<protein>
    <recommendedName>
        <fullName evidence="10">Isoleucine--tRNA ligase</fullName>
        <ecNumber evidence="10">6.1.1.5</ecNumber>
    </recommendedName>
    <alternativeName>
        <fullName evidence="10">Isoleucyl-tRNA synthetase</fullName>
        <shortName evidence="10">IleRS</shortName>
    </alternativeName>
</protein>
<comment type="cofactor">
    <cofactor evidence="10">
        <name>Zn(2+)</name>
        <dbReference type="ChEBI" id="CHEBI:29105"/>
    </cofactor>
</comment>
<comment type="similarity">
    <text evidence="10">Belongs to the class-I aminoacyl-tRNA synthetase family. IleS type 2 subfamily.</text>
</comment>
<dbReference type="Gene3D" id="3.40.50.620">
    <property type="entry name" value="HUPs"/>
    <property type="match status" value="2"/>
</dbReference>
<gene>
    <name evidence="10 13" type="primary">ileS</name>
    <name evidence="13" type="ORF">EGH25_01015</name>
</gene>
<dbReference type="Gene3D" id="3.90.740.10">
    <property type="entry name" value="Valyl/Leucyl/Isoleucyl-tRNA synthetase, editing domain"/>
    <property type="match status" value="1"/>
</dbReference>
<dbReference type="GO" id="GO:0005524">
    <property type="term" value="F:ATP binding"/>
    <property type="evidence" value="ECO:0007669"/>
    <property type="project" value="UniProtKB-UniRule"/>
</dbReference>
<dbReference type="GO" id="GO:0008270">
    <property type="term" value="F:zinc ion binding"/>
    <property type="evidence" value="ECO:0007669"/>
    <property type="project" value="UniProtKB-UniRule"/>
</dbReference>
<keyword evidence="1 10" id="KW-0963">Cytoplasm</keyword>
<dbReference type="Pfam" id="PF08264">
    <property type="entry name" value="Anticodon_1"/>
    <property type="match status" value="1"/>
</dbReference>
<comment type="subcellular location">
    <subcellularLocation>
        <location evidence="10">Cytoplasm</location>
    </subcellularLocation>
</comment>
<dbReference type="InterPro" id="IPR033709">
    <property type="entry name" value="Anticodon_Ile_ABEc"/>
</dbReference>
<organism evidence="13 14">
    <name type="scientific">Halorutilus salinus</name>
    <dbReference type="NCBI Taxonomy" id="2487751"/>
    <lineage>
        <taxon>Archaea</taxon>
        <taxon>Methanobacteriati</taxon>
        <taxon>Methanobacteriota</taxon>
        <taxon>Stenosarchaea group</taxon>
        <taxon>Halobacteria</taxon>
        <taxon>Halorutilales</taxon>
        <taxon>Halorutilaceae</taxon>
        <taxon>Halorutilus</taxon>
    </lineage>
</organism>
<dbReference type="InterPro" id="IPR001412">
    <property type="entry name" value="aa-tRNA-synth_I_CS"/>
</dbReference>
<dbReference type="RefSeq" id="WP_266085487.1">
    <property type="nucleotide sequence ID" value="NZ_RKLV01000001.1"/>
</dbReference>
<dbReference type="EMBL" id="RKLV01000001">
    <property type="protein sequence ID" value="MCX2817940.1"/>
    <property type="molecule type" value="Genomic_DNA"/>
</dbReference>
<evidence type="ECO:0000256" key="6">
    <source>
        <dbReference type="ARBA" id="ARBA00022840"/>
    </source>
</evidence>
<feature type="domain" description="Aminoacyl-tRNA synthetase class Ia" evidence="11">
    <location>
        <begin position="23"/>
        <end position="643"/>
    </location>
</feature>
<feature type="short sequence motif" description="'HIGH' region" evidence="10">
    <location>
        <begin position="50"/>
        <end position="60"/>
    </location>
</feature>
<dbReference type="GO" id="GO:0002161">
    <property type="term" value="F:aminoacyl-tRNA deacylase activity"/>
    <property type="evidence" value="ECO:0007669"/>
    <property type="project" value="InterPro"/>
</dbReference>
<evidence type="ECO:0000256" key="10">
    <source>
        <dbReference type="HAMAP-Rule" id="MF_02003"/>
    </source>
</evidence>
<name>A0A9Q4GGN6_9EURY</name>
<dbReference type="SUPFAM" id="SSF50677">
    <property type="entry name" value="ValRS/IleRS/LeuRS editing domain"/>
    <property type="match status" value="1"/>
</dbReference>
<comment type="catalytic activity">
    <reaction evidence="9 10">
        <text>tRNA(Ile) + L-isoleucine + ATP = L-isoleucyl-tRNA(Ile) + AMP + diphosphate</text>
        <dbReference type="Rhea" id="RHEA:11060"/>
        <dbReference type="Rhea" id="RHEA-COMP:9666"/>
        <dbReference type="Rhea" id="RHEA-COMP:9695"/>
        <dbReference type="ChEBI" id="CHEBI:30616"/>
        <dbReference type="ChEBI" id="CHEBI:33019"/>
        <dbReference type="ChEBI" id="CHEBI:58045"/>
        <dbReference type="ChEBI" id="CHEBI:78442"/>
        <dbReference type="ChEBI" id="CHEBI:78528"/>
        <dbReference type="ChEBI" id="CHEBI:456215"/>
        <dbReference type="EC" id="6.1.1.5"/>
    </reaction>
</comment>
<dbReference type="GO" id="GO:0005737">
    <property type="term" value="C:cytoplasm"/>
    <property type="evidence" value="ECO:0007669"/>
    <property type="project" value="UniProtKB-SubCell"/>
</dbReference>
<dbReference type="FunFam" id="3.40.50.620:FF:000286">
    <property type="entry name" value="Isoleucine--tRNA ligase"/>
    <property type="match status" value="1"/>
</dbReference>
<evidence type="ECO:0000256" key="8">
    <source>
        <dbReference type="ARBA" id="ARBA00023146"/>
    </source>
</evidence>
<keyword evidence="2 10" id="KW-0436">Ligase</keyword>
<dbReference type="SUPFAM" id="SSF52374">
    <property type="entry name" value="Nucleotidylyl transferase"/>
    <property type="match status" value="1"/>
</dbReference>
<keyword evidence="8 10" id="KW-0030">Aminoacyl-tRNA synthetase</keyword>
<keyword evidence="5 10" id="KW-0862">Zinc</keyword>
<comment type="function">
    <text evidence="10">Catalyzes the attachment of isoleucine to tRNA(Ile). As IleRS can inadvertently accommodate and process structurally similar amino acids such as valine, to avoid such errors it has two additional distinct tRNA(Ile)-dependent editing activities. One activity is designated as 'pretransfer' editing and involves the hydrolysis of activated Val-AMP. The other activity is designated 'posttransfer' editing and involves deacylation of mischarged Val-tRNA(Ile).</text>
</comment>
<evidence type="ECO:0000256" key="7">
    <source>
        <dbReference type="ARBA" id="ARBA00022917"/>
    </source>
</evidence>
<dbReference type="Pfam" id="PF19302">
    <property type="entry name" value="DUF5915"/>
    <property type="match status" value="1"/>
</dbReference>
<feature type="binding site" evidence="10">
    <location>
        <position position="607"/>
    </location>
    <ligand>
        <name>ATP</name>
        <dbReference type="ChEBI" id="CHEBI:30616"/>
    </ligand>
</feature>
<evidence type="ECO:0000259" key="12">
    <source>
        <dbReference type="Pfam" id="PF08264"/>
    </source>
</evidence>
<accession>A0A9Q4GGN6</accession>
<dbReference type="GO" id="GO:0000049">
    <property type="term" value="F:tRNA binding"/>
    <property type="evidence" value="ECO:0007669"/>
    <property type="project" value="InterPro"/>
</dbReference>
<comment type="subunit">
    <text evidence="10">Monomer.</text>
</comment>
<evidence type="ECO:0000256" key="2">
    <source>
        <dbReference type="ARBA" id="ARBA00022598"/>
    </source>
</evidence>
<dbReference type="InterPro" id="IPR002300">
    <property type="entry name" value="aa-tRNA-synth_Ia"/>
</dbReference>
<dbReference type="Pfam" id="PF00133">
    <property type="entry name" value="tRNA-synt_1"/>
    <property type="match status" value="1"/>
</dbReference>
<dbReference type="PROSITE" id="PS00178">
    <property type="entry name" value="AA_TRNA_LIGASE_I"/>
    <property type="match status" value="1"/>
</dbReference>
<dbReference type="AlphaFoldDB" id="A0A9Q4GGN6"/>
<evidence type="ECO:0000313" key="14">
    <source>
        <dbReference type="Proteomes" id="UP001149411"/>
    </source>
</evidence>
<dbReference type="InterPro" id="IPR014729">
    <property type="entry name" value="Rossmann-like_a/b/a_fold"/>
</dbReference>
<dbReference type="EC" id="6.1.1.5" evidence="10"/>
<dbReference type="Proteomes" id="UP001149411">
    <property type="component" value="Unassembled WGS sequence"/>
</dbReference>
<keyword evidence="6 10" id="KW-0067">ATP-binding</keyword>
<keyword evidence="14" id="KW-1185">Reference proteome</keyword>
<dbReference type="PANTHER" id="PTHR42780:SF1">
    <property type="entry name" value="ISOLEUCINE--TRNA LIGASE, CYTOPLASMIC"/>
    <property type="match status" value="1"/>
</dbReference>
<dbReference type="HAMAP" id="MF_02003">
    <property type="entry name" value="Ile_tRNA_synth_type2"/>
    <property type="match status" value="1"/>
</dbReference>
<keyword evidence="3 10" id="KW-0479">Metal-binding</keyword>
<dbReference type="GO" id="GO:0006428">
    <property type="term" value="P:isoleucyl-tRNA aminoacylation"/>
    <property type="evidence" value="ECO:0007669"/>
    <property type="project" value="UniProtKB-UniRule"/>
</dbReference>
<feature type="domain" description="Methionyl/Valyl/Leucyl/Isoleucyl-tRNA synthetase anticodon-binding" evidence="12">
    <location>
        <begin position="690"/>
        <end position="835"/>
    </location>
</feature>
<evidence type="ECO:0000259" key="11">
    <source>
        <dbReference type="Pfam" id="PF00133"/>
    </source>
</evidence>
<dbReference type="GO" id="GO:0004822">
    <property type="term" value="F:isoleucine-tRNA ligase activity"/>
    <property type="evidence" value="ECO:0007669"/>
    <property type="project" value="UniProtKB-UniRule"/>
</dbReference>
<keyword evidence="4 10" id="KW-0547">Nucleotide-binding</keyword>
<dbReference type="InterPro" id="IPR002301">
    <property type="entry name" value="Ile-tRNA-ligase"/>
</dbReference>
<keyword evidence="7 10" id="KW-0648">Protein biosynthesis</keyword>
<evidence type="ECO:0000256" key="9">
    <source>
        <dbReference type="ARBA" id="ARBA00048359"/>
    </source>
</evidence>
<evidence type="ECO:0000256" key="5">
    <source>
        <dbReference type="ARBA" id="ARBA00022833"/>
    </source>
</evidence>
<dbReference type="CDD" id="cd00818">
    <property type="entry name" value="IleRS_core"/>
    <property type="match status" value="1"/>
</dbReference>
<dbReference type="PANTHER" id="PTHR42780">
    <property type="entry name" value="SOLEUCYL-TRNA SYNTHETASE"/>
    <property type="match status" value="1"/>
</dbReference>
<dbReference type="InterPro" id="IPR013155">
    <property type="entry name" value="M/V/L/I-tRNA-synth_anticd-bd"/>
</dbReference>
<evidence type="ECO:0000313" key="13">
    <source>
        <dbReference type="EMBL" id="MCX2817940.1"/>
    </source>
</evidence>
<dbReference type="SUPFAM" id="SSF47323">
    <property type="entry name" value="Anticodon-binding domain of a subclass of class I aminoacyl-tRNA synthetases"/>
    <property type="match status" value="2"/>
</dbReference>
<feature type="short sequence motif" description="'KMSKS' region" evidence="10">
    <location>
        <begin position="604"/>
        <end position="608"/>
    </location>
</feature>
<evidence type="ECO:0000256" key="3">
    <source>
        <dbReference type="ARBA" id="ARBA00022723"/>
    </source>
</evidence>
<dbReference type="NCBIfam" id="TIGR00392">
    <property type="entry name" value="ileS"/>
    <property type="match status" value="1"/>
</dbReference>
<dbReference type="Gene3D" id="1.10.730.10">
    <property type="entry name" value="Isoleucyl-tRNA Synthetase, Domain 1"/>
    <property type="match status" value="1"/>
</dbReference>